<dbReference type="Pfam" id="PF00438">
    <property type="entry name" value="S-AdoMet_synt_N"/>
    <property type="match status" value="1"/>
</dbReference>
<evidence type="ECO:0000256" key="2">
    <source>
        <dbReference type="ARBA" id="ARBA00009685"/>
    </source>
</evidence>
<feature type="domain" description="S-adenosylmethionine synthetase C-terminal" evidence="15">
    <location>
        <begin position="254"/>
        <end position="400"/>
    </location>
</feature>
<dbReference type="PROSITE" id="PS00377">
    <property type="entry name" value="ADOMET_SYNTHASE_2"/>
    <property type="match status" value="1"/>
</dbReference>
<comment type="cofactor">
    <cofactor evidence="10">
        <name>K(+)</name>
        <dbReference type="ChEBI" id="CHEBI:29103"/>
    </cofactor>
    <text evidence="10">Binds 1 potassium ion per subunit.</text>
</comment>
<comment type="subunit">
    <text evidence="10">Homotetramer; dimer of dimers.</text>
</comment>
<dbReference type="Pfam" id="PF02772">
    <property type="entry name" value="S-AdoMet_synt_M"/>
    <property type="match status" value="1"/>
</dbReference>
<dbReference type="InterPro" id="IPR002133">
    <property type="entry name" value="S-AdoMet_synthetase"/>
</dbReference>
<comment type="similarity">
    <text evidence="2 10 12">Belongs to the AdoMet synthase family.</text>
</comment>
<dbReference type="Gene3D" id="3.30.300.10">
    <property type="match status" value="3"/>
</dbReference>
<dbReference type="FunFam" id="3.30.300.10:FF:000003">
    <property type="entry name" value="S-adenosylmethionine synthase"/>
    <property type="match status" value="1"/>
</dbReference>
<dbReference type="NCBIfam" id="TIGR01034">
    <property type="entry name" value="metK"/>
    <property type="match status" value="1"/>
</dbReference>
<feature type="binding site" description="in other chain" evidence="10">
    <location>
        <begin position="251"/>
        <end position="252"/>
    </location>
    <ligand>
        <name>ATP</name>
        <dbReference type="ChEBI" id="CHEBI:30616"/>
        <note>ligand shared between two neighboring subunits</note>
    </ligand>
</feature>
<evidence type="ECO:0000256" key="1">
    <source>
        <dbReference type="ARBA" id="ARBA00005224"/>
    </source>
</evidence>
<dbReference type="InterPro" id="IPR022631">
    <property type="entry name" value="ADOMET_SYNTHASE_CS"/>
</dbReference>
<feature type="binding site" description="in other chain" evidence="10">
    <location>
        <begin position="175"/>
        <end position="177"/>
    </location>
    <ligand>
        <name>ATP</name>
        <dbReference type="ChEBI" id="CHEBI:30616"/>
        <note>ligand shared between two neighboring subunits</note>
    </ligand>
</feature>
<comment type="catalytic activity">
    <reaction evidence="10">
        <text>L-methionine + ATP + H2O = S-adenosyl-L-methionine + phosphate + diphosphate</text>
        <dbReference type="Rhea" id="RHEA:21080"/>
        <dbReference type="ChEBI" id="CHEBI:15377"/>
        <dbReference type="ChEBI" id="CHEBI:30616"/>
        <dbReference type="ChEBI" id="CHEBI:33019"/>
        <dbReference type="ChEBI" id="CHEBI:43474"/>
        <dbReference type="ChEBI" id="CHEBI:57844"/>
        <dbReference type="ChEBI" id="CHEBI:59789"/>
        <dbReference type="EC" id="2.5.1.6"/>
    </reaction>
</comment>
<dbReference type="PANTHER" id="PTHR11964">
    <property type="entry name" value="S-ADENOSYLMETHIONINE SYNTHETASE"/>
    <property type="match status" value="1"/>
</dbReference>
<feature type="binding site" description="in other chain" evidence="10">
    <location>
        <position position="57"/>
    </location>
    <ligand>
        <name>L-methionine</name>
        <dbReference type="ChEBI" id="CHEBI:57844"/>
        <note>ligand shared between two neighboring subunits</note>
    </ligand>
</feature>
<comment type="caution">
    <text evidence="16">The sequence shown here is derived from an EMBL/GenBank/DDBJ whole genome shotgun (WGS) entry which is preliminary data.</text>
</comment>
<evidence type="ECO:0000259" key="15">
    <source>
        <dbReference type="Pfam" id="PF02773"/>
    </source>
</evidence>
<keyword evidence="8 10" id="KW-0460">Magnesium</keyword>
<dbReference type="PIRSF" id="PIRSF000497">
    <property type="entry name" value="MAT"/>
    <property type="match status" value="1"/>
</dbReference>
<evidence type="ECO:0000259" key="13">
    <source>
        <dbReference type="Pfam" id="PF00438"/>
    </source>
</evidence>
<evidence type="ECO:0000256" key="11">
    <source>
        <dbReference type="RuleBase" id="RU000542"/>
    </source>
</evidence>
<dbReference type="EC" id="2.5.1.6" evidence="10"/>
<organism evidence="16 17">
    <name type="scientific">Anabaena sphaerica FACHB-251</name>
    <dbReference type="NCBI Taxonomy" id="2692883"/>
    <lineage>
        <taxon>Bacteria</taxon>
        <taxon>Bacillati</taxon>
        <taxon>Cyanobacteriota</taxon>
        <taxon>Cyanophyceae</taxon>
        <taxon>Nostocales</taxon>
        <taxon>Nostocaceae</taxon>
        <taxon>Anabaena</taxon>
    </lineage>
</organism>
<reference evidence="17" key="1">
    <citation type="journal article" date="2020" name="ISME J.">
        <title>Comparative genomics reveals insights into cyanobacterial evolution and habitat adaptation.</title>
        <authorList>
            <person name="Chen M.Y."/>
            <person name="Teng W.K."/>
            <person name="Zhao L."/>
            <person name="Hu C.X."/>
            <person name="Zhou Y.K."/>
            <person name="Han B.P."/>
            <person name="Song L.R."/>
            <person name="Shu W.S."/>
        </authorList>
    </citation>
    <scope>NUCLEOTIDE SEQUENCE [LARGE SCALE GENOMIC DNA]</scope>
    <source>
        <strain evidence="17">FACHB-251</strain>
    </source>
</reference>
<keyword evidence="4 10" id="KW-0808">Transferase</keyword>
<keyword evidence="9 10" id="KW-0630">Potassium</keyword>
<evidence type="ECO:0000256" key="12">
    <source>
        <dbReference type="RuleBase" id="RU004462"/>
    </source>
</evidence>
<dbReference type="InterPro" id="IPR022630">
    <property type="entry name" value="S-AdoMet_synt_C"/>
</dbReference>
<feature type="domain" description="S-adenosylmethionine synthetase central" evidence="14">
    <location>
        <begin position="125"/>
        <end position="252"/>
    </location>
</feature>
<dbReference type="InterPro" id="IPR022636">
    <property type="entry name" value="S-AdoMet_synthetase_sfam"/>
</dbReference>
<feature type="binding site" description="in other chain" evidence="10">
    <location>
        <position position="16"/>
    </location>
    <ligand>
        <name>ATP</name>
        <dbReference type="ChEBI" id="CHEBI:30616"/>
        <note>ligand shared between two neighboring subunits</note>
    </ligand>
</feature>
<comment type="pathway">
    <text evidence="1 10">Amino-acid biosynthesis; S-adenosyl-L-methionine biosynthesis; S-adenosyl-L-methionine from L-methionine: step 1/1.</text>
</comment>
<feature type="binding site" description="in other chain" evidence="10">
    <location>
        <begin position="266"/>
        <end position="267"/>
    </location>
    <ligand>
        <name>ATP</name>
        <dbReference type="ChEBI" id="CHEBI:30616"/>
        <note>ligand shared between two neighboring subunits</note>
    </ligand>
</feature>
<dbReference type="GO" id="GO:0004478">
    <property type="term" value="F:methionine adenosyltransferase activity"/>
    <property type="evidence" value="ECO:0007669"/>
    <property type="project" value="UniProtKB-UniRule"/>
</dbReference>
<keyword evidence="5 10" id="KW-0479">Metal-binding</keyword>
<keyword evidence="6 10" id="KW-0547">Nucleotide-binding</keyword>
<comment type="cofactor">
    <cofactor evidence="10">
        <name>Mg(2+)</name>
        <dbReference type="ChEBI" id="CHEBI:18420"/>
    </cofactor>
    <text evidence="10">Binds 2 divalent ions per subunit.</text>
</comment>
<feature type="binding site" evidence="10">
    <location>
        <position position="44"/>
    </location>
    <ligand>
        <name>K(+)</name>
        <dbReference type="ChEBI" id="CHEBI:29103"/>
    </ligand>
</feature>
<dbReference type="SUPFAM" id="SSF55973">
    <property type="entry name" value="S-adenosylmethionine synthetase"/>
    <property type="match status" value="3"/>
</dbReference>
<accession>A0A926WF04</accession>
<keyword evidence="10" id="KW-0963">Cytoplasm</keyword>
<dbReference type="GO" id="GO:0006730">
    <property type="term" value="P:one-carbon metabolic process"/>
    <property type="evidence" value="ECO:0007669"/>
    <property type="project" value="UniProtKB-KW"/>
</dbReference>
<comment type="subcellular location">
    <subcellularLocation>
        <location evidence="10 11">Cytoplasm</location>
    </subcellularLocation>
</comment>
<name>A0A926WF04_9NOST</name>
<dbReference type="AlphaFoldDB" id="A0A926WF04"/>
<proteinExistence type="inferred from homology"/>
<keyword evidence="17" id="KW-1185">Reference proteome</keyword>
<dbReference type="Proteomes" id="UP000662185">
    <property type="component" value="Unassembled WGS sequence"/>
</dbReference>
<dbReference type="PROSITE" id="PS00376">
    <property type="entry name" value="ADOMET_SYNTHASE_1"/>
    <property type="match status" value="1"/>
</dbReference>
<feature type="binding site" evidence="10">
    <location>
        <position position="260"/>
    </location>
    <ligand>
        <name>ATP</name>
        <dbReference type="ChEBI" id="CHEBI:30616"/>
        <note>ligand shared between two neighboring subunits</note>
    </ligand>
</feature>
<gene>
    <name evidence="10" type="primary">metK</name>
    <name evidence="16" type="ORF">H6G06_03980</name>
</gene>
<feature type="binding site" evidence="10">
    <location>
        <position position="18"/>
    </location>
    <ligand>
        <name>Mg(2+)</name>
        <dbReference type="ChEBI" id="CHEBI:18420"/>
    </ligand>
</feature>
<feature type="region of interest" description="Flexible loop" evidence="10">
    <location>
        <begin position="100"/>
        <end position="110"/>
    </location>
</feature>
<evidence type="ECO:0000256" key="7">
    <source>
        <dbReference type="ARBA" id="ARBA00022840"/>
    </source>
</evidence>
<dbReference type="EMBL" id="JACJQU010000002">
    <property type="protein sequence ID" value="MBD2292664.1"/>
    <property type="molecule type" value="Genomic_DNA"/>
</dbReference>
<evidence type="ECO:0000256" key="6">
    <source>
        <dbReference type="ARBA" id="ARBA00022741"/>
    </source>
</evidence>
<feature type="domain" description="S-adenosylmethionine synthetase N-terminal" evidence="13">
    <location>
        <begin position="5"/>
        <end position="102"/>
    </location>
</feature>
<feature type="binding site" evidence="10">
    <location>
        <position position="287"/>
    </location>
    <ligand>
        <name>ATP</name>
        <dbReference type="ChEBI" id="CHEBI:30616"/>
        <note>ligand shared between two neighboring subunits</note>
    </ligand>
</feature>
<protein>
    <recommendedName>
        <fullName evidence="10">S-adenosylmethionine synthase</fullName>
        <shortName evidence="10">AdoMet synthase</shortName>
        <ecNumber evidence="10">2.5.1.6</ecNumber>
    </recommendedName>
    <alternativeName>
        <fullName evidence="10">MAT</fullName>
    </alternativeName>
    <alternativeName>
        <fullName evidence="10">Methionine adenosyltransferase</fullName>
    </alternativeName>
</protein>
<evidence type="ECO:0000256" key="5">
    <source>
        <dbReference type="ARBA" id="ARBA00022723"/>
    </source>
</evidence>
<dbReference type="GO" id="GO:0006556">
    <property type="term" value="P:S-adenosylmethionine biosynthetic process"/>
    <property type="evidence" value="ECO:0007669"/>
    <property type="project" value="UniProtKB-UniRule"/>
</dbReference>
<dbReference type="GO" id="GO:0005524">
    <property type="term" value="F:ATP binding"/>
    <property type="evidence" value="ECO:0007669"/>
    <property type="project" value="UniProtKB-UniRule"/>
</dbReference>
<dbReference type="HAMAP" id="MF_00086">
    <property type="entry name" value="S_AdoMet_synth1"/>
    <property type="match status" value="1"/>
</dbReference>
<keyword evidence="3 10" id="KW-0554">One-carbon metabolism</keyword>
<evidence type="ECO:0000313" key="17">
    <source>
        <dbReference type="Proteomes" id="UP000662185"/>
    </source>
</evidence>
<feature type="binding site" evidence="10">
    <location>
        <position position="260"/>
    </location>
    <ligand>
        <name>L-methionine</name>
        <dbReference type="ChEBI" id="CHEBI:57844"/>
        <note>ligand shared between two neighboring subunits</note>
    </ligand>
</feature>
<evidence type="ECO:0000313" key="16">
    <source>
        <dbReference type="EMBL" id="MBD2292664.1"/>
    </source>
</evidence>
<dbReference type="GO" id="GO:0005737">
    <property type="term" value="C:cytoplasm"/>
    <property type="evidence" value="ECO:0007669"/>
    <property type="project" value="UniProtKB-SubCell"/>
</dbReference>
<dbReference type="InterPro" id="IPR022628">
    <property type="entry name" value="S-AdoMet_synt_N"/>
</dbReference>
<evidence type="ECO:0000256" key="10">
    <source>
        <dbReference type="HAMAP-Rule" id="MF_00086"/>
    </source>
</evidence>
<evidence type="ECO:0000259" key="14">
    <source>
        <dbReference type="Pfam" id="PF02772"/>
    </source>
</evidence>
<feature type="binding site" description="in other chain" evidence="10">
    <location>
        <position position="291"/>
    </location>
    <ligand>
        <name>L-methionine</name>
        <dbReference type="ChEBI" id="CHEBI:57844"/>
        <note>ligand shared between two neighboring subunits</note>
    </ligand>
</feature>
<feature type="binding site" evidence="10">
    <location>
        <position position="283"/>
    </location>
    <ligand>
        <name>ATP</name>
        <dbReference type="ChEBI" id="CHEBI:30616"/>
        <note>ligand shared between two neighboring subunits</note>
    </ligand>
</feature>
<dbReference type="CDD" id="cd18079">
    <property type="entry name" value="S-AdoMet_synt"/>
    <property type="match status" value="1"/>
</dbReference>
<dbReference type="InterPro" id="IPR022629">
    <property type="entry name" value="S-AdoMet_synt_central"/>
</dbReference>
<dbReference type="Pfam" id="PF02773">
    <property type="entry name" value="S-AdoMet_synt_C"/>
    <property type="match status" value="1"/>
</dbReference>
<evidence type="ECO:0000256" key="8">
    <source>
        <dbReference type="ARBA" id="ARBA00022842"/>
    </source>
</evidence>
<evidence type="ECO:0000256" key="4">
    <source>
        <dbReference type="ARBA" id="ARBA00022679"/>
    </source>
</evidence>
<feature type="binding site" description="in other chain" evidence="10">
    <location>
        <position position="100"/>
    </location>
    <ligand>
        <name>L-methionine</name>
        <dbReference type="ChEBI" id="CHEBI:57844"/>
        <note>ligand shared between two neighboring subunits</note>
    </ligand>
</feature>
<dbReference type="RefSeq" id="WP_190557337.1">
    <property type="nucleotide sequence ID" value="NZ_JACJQU010000002.1"/>
</dbReference>
<evidence type="ECO:0000256" key="9">
    <source>
        <dbReference type="ARBA" id="ARBA00022958"/>
    </source>
</evidence>
<dbReference type="GO" id="GO:0000287">
    <property type="term" value="F:magnesium ion binding"/>
    <property type="evidence" value="ECO:0007669"/>
    <property type="project" value="UniProtKB-UniRule"/>
</dbReference>
<sequence length="424" mass="45690">MSRRYFFTSESVTEGHPDKICDQISDTILDALLTQDPSSRVAAEVVVNTGLVLVTGEITSKANVNFVNLARKKIAEIGYTDAVNGFSANSASVLIALDEQSPDIAQGVNTAQETRADDSEELFDKIGAGDQGIMFGFACNETPELMPLPISLAHRIARRLAAVRKTGDLSYLRPDGKTQVTVVYEDGKPVGIDTILISTQHTPNIGDITDDAAVQAKIKQDLWAAVVIPVFGDIEVKPTEDTRFLVNPTGKFVIGGPQGDSGLTGRKIIVDTYGGYSRHGGGAFSGKDPTKVDRSAAYAARYAAKNIVAAELADKCEVQLSYAIGVARPVSIFVDTFGTGKVDDEILLQLVKDNFELRPAGIIHTFNLRNLPSERGGRFYQDVAAYGHLGRTDLDLPWERTDKVDMLKQAANKSLSEAIAPALT</sequence>
<keyword evidence="7 10" id="KW-0067">ATP-binding</keyword>
<evidence type="ECO:0000256" key="3">
    <source>
        <dbReference type="ARBA" id="ARBA00022563"/>
    </source>
</evidence>
<comment type="function">
    <text evidence="10">Catalyzes the formation of S-adenosylmethionine (AdoMet) from methionine and ATP. The overall synthetic reaction is composed of two sequential steps, AdoMet formation and the subsequent tripolyphosphate hydrolysis which occurs prior to release of AdoMet from the enzyme.</text>
</comment>